<dbReference type="FunFam" id="3.40.50.300:FF:000319">
    <property type="entry name" value="DNA repair protein RecN"/>
    <property type="match status" value="1"/>
</dbReference>
<dbReference type="PANTHER" id="PTHR11059">
    <property type="entry name" value="DNA REPAIR PROTEIN RECN"/>
    <property type="match status" value="1"/>
</dbReference>
<dbReference type="HOGENOM" id="CLU_018297_3_1_9"/>
<proteinExistence type="inferred from homology"/>
<dbReference type="GO" id="GO:0016887">
    <property type="term" value="F:ATP hydrolysis activity"/>
    <property type="evidence" value="ECO:0007669"/>
    <property type="project" value="InterPro"/>
</dbReference>
<dbReference type="SUPFAM" id="SSF52540">
    <property type="entry name" value="P-loop containing nucleoside triphosphate hydrolases"/>
    <property type="match status" value="1"/>
</dbReference>
<dbReference type="FunFam" id="3.40.50.300:FF:000356">
    <property type="entry name" value="DNA repair protein RecN"/>
    <property type="match status" value="1"/>
</dbReference>
<dbReference type="PIRSF" id="PIRSF003128">
    <property type="entry name" value="RecN"/>
    <property type="match status" value="1"/>
</dbReference>
<dbReference type="eggNOG" id="COG0497">
    <property type="taxonomic scope" value="Bacteria"/>
</dbReference>
<dbReference type="GO" id="GO:0006302">
    <property type="term" value="P:double-strand break repair"/>
    <property type="evidence" value="ECO:0007669"/>
    <property type="project" value="InterPro"/>
</dbReference>
<evidence type="ECO:0000256" key="7">
    <source>
        <dbReference type="ARBA" id="ARBA00033408"/>
    </source>
</evidence>
<sequence>MILTLNIKNIALIDEAEIDFDDGLNILTGETGAGKSIVIDSMMLLLGGRANKDIIRNGAQKATVEGVFLVDSNTDVIHKILDEAGIEYEDDDTLVISRDITENGRNYCRVNGRIVPLSFLSKLGTYLVDILGQHEHQFLLDSSKHLSILDNFQDKNFFDLKGTLRDLLSEYNILNKRLKEFYSDDKEKMSKIDLLKYQINEIESAKIKKGEEENLLERRNILINSEKLFNSMNECYNLLYKGINDNTSILDNLSTVLKNLDASYKIDKRLEKLKEMIQSALYTLDDCSIQIRDYVENINFDANELNEIEKRLDILGNLKRKYGRTIEEIIRYKEEKNSELTKLLNAEEEIYKINKEKEEIMQKIKAISDEIHKRRKNVADFLEKKISDVLSELNMPNTIFKVDIRKRDMPNENGMDEVEFLISTNIGEPLKPLDKIASGGELSRIMLALKTILADFDGISTLIFDEVDTGISGKAAQAVAQKIALISRNRQVICVTHLPQITSMADSHFKISKEFDKDKTYIKIEKLDYEGKIKELSRIISGSVVTNTTYNHSKELIDLAENYKKKLI</sequence>
<keyword evidence="4 8" id="KW-0227">DNA damage</keyword>
<dbReference type="GO" id="GO:0005524">
    <property type="term" value="F:ATP binding"/>
    <property type="evidence" value="ECO:0007669"/>
    <property type="project" value="UniProtKB-KW"/>
</dbReference>
<dbReference type="InterPro" id="IPR027417">
    <property type="entry name" value="P-loop_NTPase"/>
</dbReference>
<evidence type="ECO:0000313" key="11">
    <source>
        <dbReference type="EMBL" id="AEF17227.1"/>
    </source>
</evidence>
<evidence type="ECO:0000256" key="8">
    <source>
        <dbReference type="PIRNR" id="PIRNR003128"/>
    </source>
</evidence>
<accession>F6BL43</accession>
<dbReference type="GO" id="GO:0043590">
    <property type="term" value="C:bacterial nucleoid"/>
    <property type="evidence" value="ECO:0007669"/>
    <property type="project" value="TreeGrafter"/>
</dbReference>
<keyword evidence="5" id="KW-0067">ATP-binding</keyword>
<dbReference type="STRING" id="858215.Thexy_1194"/>
<protein>
    <recommendedName>
        <fullName evidence="2 8">DNA repair protein RecN</fullName>
    </recommendedName>
    <alternativeName>
        <fullName evidence="7 8">Recombination protein N</fullName>
    </alternativeName>
</protein>
<comment type="similarity">
    <text evidence="1 8">Belongs to the RecN family.</text>
</comment>
<evidence type="ECO:0000256" key="6">
    <source>
        <dbReference type="ARBA" id="ARBA00023204"/>
    </source>
</evidence>
<keyword evidence="12" id="KW-1185">Reference proteome</keyword>
<dbReference type="AlphaFoldDB" id="F6BL43"/>
<dbReference type="Gene3D" id="3.40.50.300">
    <property type="entry name" value="P-loop containing nucleotide triphosphate hydrolases"/>
    <property type="match status" value="2"/>
</dbReference>
<keyword evidence="9" id="KW-0175">Coiled coil</keyword>
<dbReference type="Pfam" id="PF13476">
    <property type="entry name" value="AAA_23"/>
    <property type="match status" value="1"/>
</dbReference>
<feature type="coiled-coil region" evidence="9">
    <location>
        <begin position="291"/>
        <end position="363"/>
    </location>
</feature>
<gene>
    <name evidence="11" type="ordered locus">Thexy_1194</name>
</gene>
<evidence type="ECO:0000313" key="12">
    <source>
        <dbReference type="Proteomes" id="UP000007239"/>
    </source>
</evidence>
<reference evidence="11" key="1">
    <citation type="submission" date="2011-05" db="EMBL/GenBank/DDBJ databases">
        <title>Complete sequence of Thermoanaerobacterium xylanolyticum LX-11.</title>
        <authorList>
            <consortium name="US DOE Joint Genome Institute"/>
            <person name="Lucas S."/>
            <person name="Han J."/>
            <person name="Lapidus A."/>
            <person name="Cheng J.-F."/>
            <person name="Goodwin L."/>
            <person name="Pitluck S."/>
            <person name="Peters L."/>
            <person name="Mikhailova N."/>
            <person name="Lu M."/>
            <person name="Han C."/>
            <person name="Tapia R."/>
            <person name="Land M."/>
            <person name="Hauser L."/>
            <person name="Kyrpides N."/>
            <person name="Ivanova N."/>
            <person name="Pagani I."/>
            <person name="Hemme C."/>
            <person name="Woyke T."/>
        </authorList>
    </citation>
    <scope>NUCLEOTIDE SEQUENCE</scope>
    <source>
        <strain evidence="11">LX-11</strain>
    </source>
</reference>
<evidence type="ECO:0000256" key="3">
    <source>
        <dbReference type="ARBA" id="ARBA00022741"/>
    </source>
</evidence>
<dbReference type="InterPro" id="IPR038729">
    <property type="entry name" value="Rad50/SbcC_AAA"/>
</dbReference>
<dbReference type="EMBL" id="CP002739">
    <property type="protein sequence ID" value="AEF17227.1"/>
    <property type="molecule type" value="Genomic_DNA"/>
</dbReference>
<evidence type="ECO:0000256" key="5">
    <source>
        <dbReference type="ARBA" id="ARBA00022840"/>
    </source>
</evidence>
<evidence type="ECO:0000256" key="2">
    <source>
        <dbReference type="ARBA" id="ARBA00021315"/>
    </source>
</evidence>
<dbReference type="Proteomes" id="UP000007239">
    <property type="component" value="Chromosome"/>
</dbReference>
<comment type="function">
    <text evidence="8">May be involved in recombinational repair of damaged DNA.</text>
</comment>
<evidence type="ECO:0000256" key="4">
    <source>
        <dbReference type="ARBA" id="ARBA00022763"/>
    </source>
</evidence>
<dbReference type="GO" id="GO:0006310">
    <property type="term" value="P:DNA recombination"/>
    <property type="evidence" value="ECO:0007669"/>
    <property type="project" value="InterPro"/>
</dbReference>
<name>F6BL43_THEXL</name>
<dbReference type="GO" id="GO:0009432">
    <property type="term" value="P:SOS response"/>
    <property type="evidence" value="ECO:0007669"/>
    <property type="project" value="TreeGrafter"/>
</dbReference>
<organism evidence="11 12">
    <name type="scientific">Thermoanaerobacterium xylanolyticum (strain ATCC 49914 / DSM 7097 / LX-11)</name>
    <dbReference type="NCBI Taxonomy" id="858215"/>
    <lineage>
        <taxon>Bacteria</taxon>
        <taxon>Bacillati</taxon>
        <taxon>Bacillota</taxon>
        <taxon>Clostridia</taxon>
        <taxon>Thermoanaerobacterales</taxon>
        <taxon>Thermoanaerobacteraceae</taxon>
        <taxon>Thermoanaerobacterium</taxon>
    </lineage>
</organism>
<feature type="domain" description="Rad50/SbcC-type AAA" evidence="10">
    <location>
        <begin position="5"/>
        <end position="214"/>
    </location>
</feature>
<evidence type="ECO:0000256" key="1">
    <source>
        <dbReference type="ARBA" id="ARBA00009441"/>
    </source>
</evidence>
<dbReference type="InterPro" id="IPR004604">
    <property type="entry name" value="DNA_recomb/repair_RecN"/>
</dbReference>
<dbReference type="CDD" id="cd03241">
    <property type="entry name" value="ABC_RecN"/>
    <property type="match status" value="2"/>
</dbReference>
<evidence type="ECO:0000256" key="9">
    <source>
        <dbReference type="SAM" id="Coils"/>
    </source>
</evidence>
<keyword evidence="3" id="KW-0547">Nucleotide-binding</keyword>
<evidence type="ECO:0000259" key="10">
    <source>
        <dbReference type="Pfam" id="PF13476"/>
    </source>
</evidence>
<keyword evidence="6 8" id="KW-0234">DNA repair</keyword>
<dbReference type="PANTHER" id="PTHR11059:SF0">
    <property type="entry name" value="DNA REPAIR PROTEIN RECN"/>
    <property type="match status" value="1"/>
</dbReference>
<dbReference type="RefSeq" id="WP_013787969.1">
    <property type="nucleotide sequence ID" value="NC_015555.1"/>
</dbReference>
<dbReference type="NCBIfam" id="TIGR00634">
    <property type="entry name" value="recN"/>
    <property type="match status" value="1"/>
</dbReference>
<dbReference type="KEGG" id="txy:Thexy_1194"/>